<dbReference type="InterPro" id="IPR003245">
    <property type="entry name" value="Phytocyanin_dom"/>
</dbReference>
<dbReference type="PANTHER" id="PTHR33021:SF197">
    <property type="entry name" value="EARLY NODULIN-LIKE PROTEIN 13"/>
    <property type="match status" value="1"/>
</dbReference>
<dbReference type="FunCoup" id="A0A2P5FN64">
    <property type="interactions" value="160"/>
</dbReference>
<keyword evidence="6" id="KW-1015">Disulfide bond</keyword>
<keyword evidence="4 10" id="KW-0732">Signal</keyword>
<evidence type="ECO:0000259" key="11">
    <source>
        <dbReference type="PROSITE" id="PS51485"/>
    </source>
</evidence>
<dbReference type="Gene3D" id="2.60.40.420">
    <property type="entry name" value="Cupredoxins - blue copper proteins"/>
    <property type="match status" value="1"/>
</dbReference>
<comment type="similarity">
    <text evidence="9">Belongs to the early nodulin-like (ENODL) family.</text>
</comment>
<keyword evidence="8" id="KW-0449">Lipoprotein</keyword>
<dbReference type="Proteomes" id="UP000237000">
    <property type="component" value="Unassembled WGS sequence"/>
</dbReference>
<feature type="domain" description="Phytocyanin" evidence="11">
    <location>
        <begin position="26"/>
        <end position="134"/>
    </location>
</feature>
<dbReference type="AlphaFoldDB" id="A0A2P5FN64"/>
<dbReference type="STRING" id="63057.A0A2P5FN64"/>
<dbReference type="GO" id="GO:0098552">
    <property type="term" value="C:side of membrane"/>
    <property type="evidence" value="ECO:0007669"/>
    <property type="project" value="UniProtKB-KW"/>
</dbReference>
<dbReference type="InParanoid" id="A0A2P5FN64"/>
<evidence type="ECO:0000256" key="1">
    <source>
        <dbReference type="ARBA" id="ARBA00004609"/>
    </source>
</evidence>
<keyword evidence="13" id="KW-1185">Reference proteome</keyword>
<dbReference type="InterPro" id="IPR041846">
    <property type="entry name" value="ENL_dom"/>
</dbReference>
<dbReference type="InterPro" id="IPR008972">
    <property type="entry name" value="Cupredoxin"/>
</dbReference>
<dbReference type="Pfam" id="PF02298">
    <property type="entry name" value="Cu_bind_like"/>
    <property type="match status" value="1"/>
</dbReference>
<dbReference type="OrthoDB" id="1937044at2759"/>
<protein>
    <submittedName>
        <fullName evidence="12">Phytocyanin domain containing protein</fullName>
    </submittedName>
</protein>
<evidence type="ECO:0000256" key="7">
    <source>
        <dbReference type="ARBA" id="ARBA00023180"/>
    </source>
</evidence>
<evidence type="ECO:0000313" key="13">
    <source>
        <dbReference type="Proteomes" id="UP000237000"/>
    </source>
</evidence>
<evidence type="ECO:0000256" key="4">
    <source>
        <dbReference type="ARBA" id="ARBA00022729"/>
    </source>
</evidence>
<feature type="chain" id="PRO_5015182629" evidence="10">
    <location>
        <begin position="26"/>
        <end position="183"/>
    </location>
</feature>
<reference evidence="13" key="1">
    <citation type="submission" date="2016-06" db="EMBL/GenBank/DDBJ databases">
        <title>Parallel loss of symbiosis genes in relatives of nitrogen-fixing non-legume Parasponia.</title>
        <authorList>
            <person name="Van Velzen R."/>
            <person name="Holmer R."/>
            <person name="Bu F."/>
            <person name="Rutten L."/>
            <person name="Van Zeijl A."/>
            <person name="Liu W."/>
            <person name="Santuari L."/>
            <person name="Cao Q."/>
            <person name="Sharma T."/>
            <person name="Shen D."/>
            <person name="Roswanjaya Y."/>
            <person name="Wardhani T."/>
            <person name="Kalhor M.S."/>
            <person name="Jansen J."/>
            <person name="Van den Hoogen J."/>
            <person name="Gungor B."/>
            <person name="Hartog M."/>
            <person name="Hontelez J."/>
            <person name="Verver J."/>
            <person name="Yang W.-C."/>
            <person name="Schijlen E."/>
            <person name="Repin R."/>
            <person name="Schilthuizen M."/>
            <person name="Schranz E."/>
            <person name="Heidstra R."/>
            <person name="Miyata K."/>
            <person name="Fedorova E."/>
            <person name="Kohlen W."/>
            <person name="Bisseling T."/>
            <person name="Smit S."/>
            <person name="Geurts R."/>
        </authorList>
    </citation>
    <scope>NUCLEOTIDE SEQUENCE [LARGE SCALE GENOMIC DNA]</scope>
    <source>
        <strain evidence="13">cv. RG33-2</strain>
    </source>
</reference>
<proteinExistence type="inferred from homology"/>
<feature type="signal peptide" evidence="10">
    <location>
        <begin position="1"/>
        <end position="25"/>
    </location>
</feature>
<keyword evidence="5" id="KW-0472">Membrane</keyword>
<dbReference type="EMBL" id="JXTC01000020">
    <property type="protein sequence ID" value="PON99238.1"/>
    <property type="molecule type" value="Genomic_DNA"/>
</dbReference>
<name>A0A2P5FN64_TREOI</name>
<dbReference type="GO" id="GO:0005886">
    <property type="term" value="C:plasma membrane"/>
    <property type="evidence" value="ECO:0007669"/>
    <property type="project" value="UniProtKB-SubCell"/>
</dbReference>
<evidence type="ECO:0000256" key="8">
    <source>
        <dbReference type="ARBA" id="ARBA00023288"/>
    </source>
</evidence>
<evidence type="ECO:0000256" key="5">
    <source>
        <dbReference type="ARBA" id="ARBA00023136"/>
    </source>
</evidence>
<comment type="subcellular location">
    <subcellularLocation>
        <location evidence="1">Cell membrane</location>
        <topology evidence="1">Lipid-anchor</topology>
        <topology evidence="1">GPI-anchor</topology>
    </subcellularLocation>
</comment>
<sequence length="183" mass="19607">MASFSRTSSSLFLLLTSLLFTISEAKEILVGGKSDAWSIPPSSSSQTTQLLNQWAESTRFRIGDTLVWKYDAEKDSVLEVSKQDYETCNTSRPIKEHKDGNTRVSLGRAGPFYFISGAKGHCEKGQKLIVVVLSPRGDRFLGISPAPSPAEIDGPAVAPTSGASSLRGGLVVAFGLLLVLGLF</sequence>
<comment type="caution">
    <text evidence="12">The sequence shown here is derived from an EMBL/GenBank/DDBJ whole genome shotgun (WGS) entry which is preliminary data.</text>
</comment>
<dbReference type="PROSITE" id="PS51485">
    <property type="entry name" value="PHYTOCYANIN"/>
    <property type="match status" value="1"/>
</dbReference>
<dbReference type="GO" id="GO:0009055">
    <property type="term" value="F:electron transfer activity"/>
    <property type="evidence" value="ECO:0007669"/>
    <property type="project" value="InterPro"/>
</dbReference>
<evidence type="ECO:0000256" key="3">
    <source>
        <dbReference type="ARBA" id="ARBA00022622"/>
    </source>
</evidence>
<dbReference type="InterPro" id="IPR039391">
    <property type="entry name" value="Phytocyanin-like"/>
</dbReference>
<accession>A0A2P5FN64</accession>
<gene>
    <name evidence="12" type="ORF">TorRG33x02_050980</name>
</gene>
<dbReference type="FunFam" id="2.60.40.420:FF:000010">
    <property type="entry name" value="Early nodulin-like protein 1"/>
    <property type="match status" value="1"/>
</dbReference>
<keyword evidence="2" id="KW-1003">Cell membrane</keyword>
<evidence type="ECO:0000256" key="10">
    <source>
        <dbReference type="SAM" id="SignalP"/>
    </source>
</evidence>
<evidence type="ECO:0000256" key="6">
    <source>
        <dbReference type="ARBA" id="ARBA00023157"/>
    </source>
</evidence>
<dbReference type="CDD" id="cd11019">
    <property type="entry name" value="OsENODL1_like"/>
    <property type="match status" value="1"/>
</dbReference>
<dbReference type="SUPFAM" id="SSF49503">
    <property type="entry name" value="Cupredoxins"/>
    <property type="match status" value="1"/>
</dbReference>
<evidence type="ECO:0000256" key="2">
    <source>
        <dbReference type="ARBA" id="ARBA00022475"/>
    </source>
</evidence>
<keyword evidence="7" id="KW-0325">Glycoprotein</keyword>
<evidence type="ECO:0000313" key="12">
    <source>
        <dbReference type="EMBL" id="PON99238.1"/>
    </source>
</evidence>
<organism evidence="12 13">
    <name type="scientific">Trema orientale</name>
    <name type="common">Charcoal tree</name>
    <name type="synonym">Celtis orientalis</name>
    <dbReference type="NCBI Taxonomy" id="63057"/>
    <lineage>
        <taxon>Eukaryota</taxon>
        <taxon>Viridiplantae</taxon>
        <taxon>Streptophyta</taxon>
        <taxon>Embryophyta</taxon>
        <taxon>Tracheophyta</taxon>
        <taxon>Spermatophyta</taxon>
        <taxon>Magnoliopsida</taxon>
        <taxon>eudicotyledons</taxon>
        <taxon>Gunneridae</taxon>
        <taxon>Pentapetalae</taxon>
        <taxon>rosids</taxon>
        <taxon>fabids</taxon>
        <taxon>Rosales</taxon>
        <taxon>Cannabaceae</taxon>
        <taxon>Trema</taxon>
    </lineage>
</organism>
<dbReference type="PANTHER" id="PTHR33021">
    <property type="entry name" value="BLUE COPPER PROTEIN"/>
    <property type="match status" value="1"/>
</dbReference>
<evidence type="ECO:0000256" key="9">
    <source>
        <dbReference type="ARBA" id="ARBA00035011"/>
    </source>
</evidence>
<keyword evidence="3" id="KW-0336">GPI-anchor</keyword>